<dbReference type="PATRIC" id="fig|1073571.4.peg.2378"/>
<sequence length="177" mass="20152">MVDEKLSLTIDRARRGDQEAFAELVSRYKGIIFRHAFGMLGDRQEAEDASQEIFIKAYLALSKLSDVHAFSSWLMRIATNLCKDKLKQRTKAIGTQDMLEETIPVDSAADSDLKISMQDALARLSVDQREILLLHDVQGYRYEEIAELTDIPIGTVKSRLFSARMSLRKIWNRGEGE</sequence>
<dbReference type="InterPro" id="IPR013249">
    <property type="entry name" value="RNA_pol_sigma70_r4_t2"/>
</dbReference>
<dbReference type="GO" id="GO:0016987">
    <property type="term" value="F:sigma factor activity"/>
    <property type="evidence" value="ECO:0007669"/>
    <property type="project" value="UniProtKB-KW"/>
</dbReference>
<dbReference type="GO" id="GO:0003677">
    <property type="term" value="F:DNA binding"/>
    <property type="evidence" value="ECO:0007669"/>
    <property type="project" value="UniProtKB-KW"/>
</dbReference>
<keyword evidence="3" id="KW-0731">Sigma factor</keyword>
<keyword evidence="2" id="KW-0805">Transcription regulation</keyword>
<dbReference type="Proteomes" id="UP000033163">
    <property type="component" value="Chromosome I"/>
</dbReference>
<proteinExistence type="inferred from homology"/>
<dbReference type="InterPro" id="IPR013324">
    <property type="entry name" value="RNA_pol_sigma_r3/r4-like"/>
</dbReference>
<feature type="domain" description="RNA polymerase sigma-70 region 2" evidence="6">
    <location>
        <begin position="24"/>
        <end position="90"/>
    </location>
</feature>
<dbReference type="Gene3D" id="1.10.10.10">
    <property type="entry name" value="Winged helix-like DNA-binding domain superfamily/Winged helix DNA-binding domain"/>
    <property type="match status" value="1"/>
</dbReference>
<dbReference type="Pfam" id="PF08281">
    <property type="entry name" value="Sigma70_r4_2"/>
    <property type="match status" value="1"/>
</dbReference>
<evidence type="ECO:0000256" key="1">
    <source>
        <dbReference type="ARBA" id="ARBA00010641"/>
    </source>
</evidence>
<evidence type="ECO:0000256" key="5">
    <source>
        <dbReference type="ARBA" id="ARBA00023163"/>
    </source>
</evidence>
<keyword evidence="5" id="KW-0804">Transcription</keyword>
<dbReference type="CDD" id="cd06171">
    <property type="entry name" value="Sigma70_r4"/>
    <property type="match status" value="1"/>
</dbReference>
<dbReference type="Gene3D" id="1.10.1740.10">
    <property type="match status" value="1"/>
</dbReference>
<gene>
    <name evidence="8" type="ORF">PRIO_2242</name>
</gene>
<evidence type="ECO:0000256" key="3">
    <source>
        <dbReference type="ARBA" id="ARBA00023082"/>
    </source>
</evidence>
<evidence type="ECO:0000259" key="6">
    <source>
        <dbReference type="Pfam" id="PF04542"/>
    </source>
</evidence>
<evidence type="ECO:0000313" key="9">
    <source>
        <dbReference type="Proteomes" id="UP000033163"/>
    </source>
</evidence>
<dbReference type="NCBIfam" id="TIGR02937">
    <property type="entry name" value="sigma70-ECF"/>
    <property type="match status" value="1"/>
</dbReference>
<dbReference type="SUPFAM" id="SSF88659">
    <property type="entry name" value="Sigma3 and sigma4 domains of RNA polymerase sigma factors"/>
    <property type="match status" value="1"/>
</dbReference>
<dbReference type="EMBL" id="LN831776">
    <property type="protein sequence ID" value="CQR54651.1"/>
    <property type="molecule type" value="Genomic_DNA"/>
</dbReference>
<dbReference type="KEGG" id="pri:PRIO_2242"/>
<accession>A0A0E4CVX5</accession>
<evidence type="ECO:0000313" key="8">
    <source>
        <dbReference type="EMBL" id="CQR54651.1"/>
    </source>
</evidence>
<dbReference type="InterPro" id="IPR039425">
    <property type="entry name" value="RNA_pol_sigma-70-like"/>
</dbReference>
<evidence type="ECO:0000256" key="2">
    <source>
        <dbReference type="ARBA" id="ARBA00023015"/>
    </source>
</evidence>
<dbReference type="HOGENOM" id="CLU_047691_3_0_9"/>
<name>A0A0E4CVX5_9BACL</name>
<dbReference type="InterPro" id="IPR014284">
    <property type="entry name" value="RNA_pol_sigma-70_dom"/>
</dbReference>
<reference evidence="9" key="1">
    <citation type="submission" date="2015-03" db="EMBL/GenBank/DDBJ databases">
        <authorList>
            <person name="Wibberg D."/>
        </authorList>
    </citation>
    <scope>NUCLEOTIDE SEQUENCE [LARGE SCALE GENOMIC DNA]</scope>
</reference>
<keyword evidence="4" id="KW-0238">DNA-binding</keyword>
<dbReference type="InterPro" id="IPR007627">
    <property type="entry name" value="RNA_pol_sigma70_r2"/>
</dbReference>
<dbReference type="Pfam" id="PF04542">
    <property type="entry name" value="Sigma70_r2"/>
    <property type="match status" value="1"/>
</dbReference>
<feature type="domain" description="RNA polymerase sigma factor 70 region 4 type 2" evidence="7">
    <location>
        <begin position="117"/>
        <end position="167"/>
    </location>
</feature>
<comment type="similarity">
    <text evidence="1">Belongs to the sigma-70 factor family. ECF subfamily.</text>
</comment>
<dbReference type="SUPFAM" id="SSF88946">
    <property type="entry name" value="Sigma2 domain of RNA polymerase sigma factors"/>
    <property type="match status" value="1"/>
</dbReference>
<dbReference type="InterPro" id="IPR036388">
    <property type="entry name" value="WH-like_DNA-bd_sf"/>
</dbReference>
<evidence type="ECO:0000256" key="4">
    <source>
        <dbReference type="ARBA" id="ARBA00023125"/>
    </source>
</evidence>
<dbReference type="GO" id="GO:0006352">
    <property type="term" value="P:DNA-templated transcription initiation"/>
    <property type="evidence" value="ECO:0007669"/>
    <property type="project" value="InterPro"/>
</dbReference>
<dbReference type="PANTHER" id="PTHR43133">
    <property type="entry name" value="RNA POLYMERASE ECF-TYPE SIGMA FACTO"/>
    <property type="match status" value="1"/>
</dbReference>
<protein>
    <submittedName>
        <fullName evidence="8">ECF subfamily RNA polymerase sigma-24 subunit</fullName>
    </submittedName>
</protein>
<dbReference type="InterPro" id="IPR013325">
    <property type="entry name" value="RNA_pol_sigma_r2"/>
</dbReference>
<organism evidence="8 9">
    <name type="scientific">Paenibacillus riograndensis SBR5</name>
    <dbReference type="NCBI Taxonomy" id="1073571"/>
    <lineage>
        <taxon>Bacteria</taxon>
        <taxon>Bacillati</taxon>
        <taxon>Bacillota</taxon>
        <taxon>Bacilli</taxon>
        <taxon>Bacillales</taxon>
        <taxon>Paenibacillaceae</taxon>
        <taxon>Paenibacillus</taxon>
        <taxon>Paenibacillus sonchi group</taxon>
    </lineage>
</organism>
<dbReference type="PANTHER" id="PTHR43133:SF8">
    <property type="entry name" value="RNA POLYMERASE SIGMA FACTOR HI_1459-RELATED"/>
    <property type="match status" value="1"/>
</dbReference>
<evidence type="ECO:0000259" key="7">
    <source>
        <dbReference type="Pfam" id="PF08281"/>
    </source>
</evidence>
<dbReference type="RefSeq" id="WP_039790650.1">
    <property type="nucleotide sequence ID" value="NZ_LN831776.1"/>
</dbReference>
<dbReference type="AlphaFoldDB" id="A0A0E4CVX5"/>